<dbReference type="Proteomes" id="UP000291116">
    <property type="component" value="Unassembled WGS sequence"/>
</dbReference>
<keyword evidence="2" id="KW-1185">Reference proteome</keyword>
<reference evidence="1 2" key="1">
    <citation type="submission" date="2019-01" db="EMBL/GenBank/DDBJ databases">
        <authorList>
            <person name="Ferrante I. M."/>
        </authorList>
    </citation>
    <scope>NUCLEOTIDE SEQUENCE [LARGE SCALE GENOMIC DNA]</scope>
    <source>
        <strain evidence="1 2">B856</strain>
    </source>
</reference>
<protein>
    <submittedName>
        <fullName evidence="1">Uncharacterized protein</fullName>
    </submittedName>
</protein>
<dbReference type="EMBL" id="CAACVS010000063">
    <property type="protein sequence ID" value="VEU35621.1"/>
    <property type="molecule type" value="Genomic_DNA"/>
</dbReference>
<dbReference type="AlphaFoldDB" id="A0A448Z0Q6"/>
<evidence type="ECO:0000313" key="1">
    <source>
        <dbReference type="EMBL" id="VEU35621.1"/>
    </source>
</evidence>
<gene>
    <name evidence="1" type="ORF">PSNMU_V1.4_AUG-EV-PASAV3_0023650</name>
</gene>
<accession>A0A448Z0Q6</accession>
<proteinExistence type="predicted"/>
<evidence type="ECO:0000313" key="2">
    <source>
        <dbReference type="Proteomes" id="UP000291116"/>
    </source>
</evidence>
<organism evidence="1 2">
    <name type="scientific">Pseudo-nitzschia multistriata</name>
    <dbReference type="NCBI Taxonomy" id="183589"/>
    <lineage>
        <taxon>Eukaryota</taxon>
        <taxon>Sar</taxon>
        <taxon>Stramenopiles</taxon>
        <taxon>Ochrophyta</taxon>
        <taxon>Bacillariophyta</taxon>
        <taxon>Bacillariophyceae</taxon>
        <taxon>Bacillariophycidae</taxon>
        <taxon>Bacillariales</taxon>
        <taxon>Bacillariaceae</taxon>
        <taxon>Pseudo-nitzschia</taxon>
    </lineage>
</organism>
<sequence>MYSGTSGKLVWWQRSHAVWFNLVWWARGCLDDLGELVGVVPEGPGAAVLQGEVSLPRLALLLVLFVEPVAKDRAGGADADQKERQKGFSDRGHALLGRQGGVGDHLVDEVEVVEPLPLSVLPVDGVLAVVEAADLSVPEVVVLRDGDGGSDLPEVFFLKVRVGGGVVVLVGVGSHVAQGLHVFGVARFVVLELVLVLPLDNVASVVKVDDFSLDPLAVLVVRDGGAEGELGSAADGFRDFVVVCHVVLDGLLEFLQVVPKVIVFVGASVLPLDGVGVVGVVRDGSVPPLSVFKDRDGGSDGNVSRGRTAVGRTAVETLGGLVVVAEGVLDHLVHDGSGGDFFDLAVFVPLHGVGAASVFDDDAVVPLTVLEHGDRSSGGVGTRLVRGSAGGVVLGVVLGVGDHFVDLVAVVVVVRGAVLPGHRVHLGDGVVGGDGAGPPALVGEFVVDLRAGVPGLLVVEFSSRLGEIPGFRGSKRHGRFGSGLGGRGGYR</sequence>
<name>A0A448Z0Q6_9STRA</name>